<comment type="caution">
    <text evidence="7">The sequence shown here is derived from an EMBL/GenBank/DDBJ whole genome shotgun (WGS) entry which is preliminary data.</text>
</comment>
<dbReference type="InterPro" id="IPR050166">
    <property type="entry name" value="ABC_transporter_ATP-bind"/>
</dbReference>
<feature type="domain" description="ABC transporter" evidence="6">
    <location>
        <begin position="21"/>
        <end position="252"/>
    </location>
</feature>
<dbReference type="RefSeq" id="WP_340358681.1">
    <property type="nucleotide sequence ID" value="NZ_JBBKZU010000009.1"/>
</dbReference>
<keyword evidence="3" id="KW-1003">Cell membrane</keyword>
<dbReference type="Proteomes" id="UP001365846">
    <property type="component" value="Unassembled WGS sequence"/>
</dbReference>
<evidence type="ECO:0000256" key="1">
    <source>
        <dbReference type="ARBA" id="ARBA00005417"/>
    </source>
</evidence>
<evidence type="ECO:0000256" key="4">
    <source>
        <dbReference type="ARBA" id="ARBA00022741"/>
    </source>
</evidence>
<dbReference type="PROSITE" id="PS50893">
    <property type="entry name" value="ABC_TRANSPORTER_2"/>
    <property type="match status" value="1"/>
</dbReference>
<dbReference type="InterPro" id="IPR017871">
    <property type="entry name" value="ABC_transporter-like_CS"/>
</dbReference>
<reference evidence="7 8" key="1">
    <citation type="submission" date="2024-03" db="EMBL/GenBank/DDBJ databases">
        <title>Novel species of the genus Variovorax.</title>
        <authorList>
            <person name="Liu Q."/>
            <person name="Xin Y.-H."/>
        </authorList>
    </citation>
    <scope>NUCLEOTIDE SEQUENCE [LARGE SCALE GENOMIC DNA]</scope>
    <source>
        <strain evidence="7 8">KACC 18899</strain>
    </source>
</reference>
<gene>
    <name evidence="7" type="ORF">WKW77_20280</name>
</gene>
<keyword evidence="5 7" id="KW-0067">ATP-binding</keyword>
<name>A0ABU8VID7_9BURK</name>
<dbReference type="SMART" id="SM00382">
    <property type="entry name" value="AAA"/>
    <property type="match status" value="1"/>
</dbReference>
<comment type="similarity">
    <text evidence="1">Belongs to the ABC transporter superfamily.</text>
</comment>
<dbReference type="Gene3D" id="3.40.50.300">
    <property type="entry name" value="P-loop containing nucleotide triphosphate hydrolases"/>
    <property type="match status" value="1"/>
</dbReference>
<keyword evidence="3" id="KW-0472">Membrane</keyword>
<dbReference type="InterPro" id="IPR027417">
    <property type="entry name" value="P-loop_NTPase"/>
</dbReference>
<keyword evidence="4" id="KW-0547">Nucleotide-binding</keyword>
<keyword evidence="8" id="KW-1185">Reference proteome</keyword>
<dbReference type="PANTHER" id="PTHR42788:SF19">
    <property type="entry name" value="ALIPHATIC SULFONATES IMPORT ATP-BINDING PROTEIN SSUB 2"/>
    <property type="match status" value="1"/>
</dbReference>
<dbReference type="PANTHER" id="PTHR42788">
    <property type="entry name" value="TAURINE IMPORT ATP-BINDING PROTEIN-RELATED"/>
    <property type="match status" value="1"/>
</dbReference>
<evidence type="ECO:0000259" key="6">
    <source>
        <dbReference type="PROSITE" id="PS50893"/>
    </source>
</evidence>
<dbReference type="EMBL" id="JBBKZU010000009">
    <property type="protein sequence ID" value="MEJ8813435.1"/>
    <property type="molecule type" value="Genomic_DNA"/>
</dbReference>
<dbReference type="CDD" id="cd03293">
    <property type="entry name" value="ABC_NrtD_SsuB_transporters"/>
    <property type="match status" value="1"/>
</dbReference>
<dbReference type="GO" id="GO:0005524">
    <property type="term" value="F:ATP binding"/>
    <property type="evidence" value="ECO:0007669"/>
    <property type="project" value="UniProtKB-KW"/>
</dbReference>
<protein>
    <submittedName>
        <fullName evidence="7">ABC transporter ATP-binding protein</fullName>
    </submittedName>
</protein>
<keyword evidence="2" id="KW-0813">Transport</keyword>
<proteinExistence type="inferred from homology"/>
<evidence type="ECO:0000313" key="7">
    <source>
        <dbReference type="EMBL" id="MEJ8813435.1"/>
    </source>
</evidence>
<evidence type="ECO:0000256" key="5">
    <source>
        <dbReference type="ARBA" id="ARBA00022840"/>
    </source>
</evidence>
<dbReference type="Pfam" id="PF00005">
    <property type="entry name" value="ABC_tran"/>
    <property type="match status" value="1"/>
</dbReference>
<dbReference type="InterPro" id="IPR003439">
    <property type="entry name" value="ABC_transporter-like_ATP-bd"/>
</dbReference>
<dbReference type="SUPFAM" id="SSF52540">
    <property type="entry name" value="P-loop containing nucleoside triphosphate hydrolases"/>
    <property type="match status" value="1"/>
</dbReference>
<dbReference type="InterPro" id="IPR003593">
    <property type="entry name" value="AAA+_ATPase"/>
</dbReference>
<evidence type="ECO:0000256" key="2">
    <source>
        <dbReference type="ARBA" id="ARBA00022448"/>
    </source>
</evidence>
<organism evidence="7 8">
    <name type="scientific">Variovorax ureilyticus</name>
    <dbReference type="NCBI Taxonomy" id="1836198"/>
    <lineage>
        <taxon>Bacteria</taxon>
        <taxon>Pseudomonadati</taxon>
        <taxon>Pseudomonadota</taxon>
        <taxon>Betaproteobacteria</taxon>
        <taxon>Burkholderiales</taxon>
        <taxon>Comamonadaceae</taxon>
        <taxon>Variovorax</taxon>
    </lineage>
</organism>
<dbReference type="PROSITE" id="PS00211">
    <property type="entry name" value="ABC_TRANSPORTER_1"/>
    <property type="match status" value="1"/>
</dbReference>
<evidence type="ECO:0000313" key="8">
    <source>
        <dbReference type="Proteomes" id="UP001365846"/>
    </source>
</evidence>
<evidence type="ECO:0000256" key="3">
    <source>
        <dbReference type="ARBA" id="ARBA00022475"/>
    </source>
</evidence>
<sequence>MNAPESATYDLPTRVASTPAVEVLSAEKTYPNGTRALMPVDLTIGEGEFVTLLGPSGCGKSTLLKMVAGMLEPTDGRLKVFRKPVQQIESSGRRMAFVFQSPTLMPWASVRTNVRLPLDLAGVPRKEAEARVSEALDLVGLEKFASALPRALSGGMQMRVSIARGLVTQPDLLLMDEPFGALDEITRHKLDAELLDLWREKKLTVIFVTHSIHEAVFLSSRVIMMAARPGRVVEEFEIPEPYPRTADFMVSPQFSRYAKKLQDSLLRASTAADEVAA</sequence>
<accession>A0ABU8VID7</accession>